<evidence type="ECO:0000313" key="2">
    <source>
        <dbReference type="Proteomes" id="UP000007590"/>
    </source>
</evidence>
<dbReference type="InterPro" id="IPR025737">
    <property type="entry name" value="FApF"/>
</dbReference>
<dbReference type="KEGG" id="scn:Solca_1932"/>
<dbReference type="HOGENOM" id="CLU_2275591_0_0_10"/>
<protein>
    <submittedName>
        <fullName evidence="1">Uncharacterized protein</fullName>
    </submittedName>
</protein>
<sequence length="102" mass="11727">MAKTIYKPVEGSPIPKIFNADIIYYMQFKVSEDEIPIGNLDFGGDKDHIFGAGLEGRVFLPKSRLMIAARWITEFGAKNRFQGNMFFLNFIYNIKSFHKAKD</sequence>
<dbReference type="EMBL" id="CP003349">
    <property type="protein sequence ID" value="AFD06992.1"/>
    <property type="molecule type" value="Genomic_DNA"/>
</dbReference>
<dbReference type="AlphaFoldDB" id="H8KU12"/>
<gene>
    <name evidence="1" type="ordered locus">Solca_1932</name>
</gene>
<accession>H8KU12</accession>
<keyword evidence="2" id="KW-1185">Reference proteome</keyword>
<dbReference type="Pfam" id="PF13557">
    <property type="entry name" value="Phenol_MetA_deg"/>
    <property type="match status" value="1"/>
</dbReference>
<dbReference type="eggNOG" id="COG4313">
    <property type="taxonomic scope" value="Bacteria"/>
</dbReference>
<reference evidence="1" key="1">
    <citation type="submission" date="2012-02" db="EMBL/GenBank/DDBJ databases">
        <title>The complete genome of Solitalea canadensis DSM 3403.</title>
        <authorList>
            <consortium name="US DOE Joint Genome Institute (JGI-PGF)"/>
            <person name="Lucas S."/>
            <person name="Copeland A."/>
            <person name="Lapidus A."/>
            <person name="Glavina del Rio T."/>
            <person name="Dalin E."/>
            <person name="Tice H."/>
            <person name="Bruce D."/>
            <person name="Goodwin L."/>
            <person name="Pitluck S."/>
            <person name="Peters L."/>
            <person name="Ovchinnikova G."/>
            <person name="Lu M."/>
            <person name="Kyrpides N."/>
            <person name="Mavromatis K."/>
            <person name="Ivanova N."/>
            <person name="Brettin T."/>
            <person name="Detter J.C."/>
            <person name="Han C."/>
            <person name="Larimer F."/>
            <person name="Land M."/>
            <person name="Hauser L."/>
            <person name="Markowitz V."/>
            <person name="Cheng J.-F."/>
            <person name="Hugenholtz P."/>
            <person name="Woyke T."/>
            <person name="Wu D."/>
            <person name="Spring S."/>
            <person name="Schroeder M."/>
            <person name="Kopitz M."/>
            <person name="Brambilla E."/>
            <person name="Klenk H.-P."/>
            <person name="Eisen J.A."/>
        </authorList>
    </citation>
    <scope>NUCLEOTIDE SEQUENCE</scope>
    <source>
        <strain evidence="1">DSM 3403</strain>
    </source>
</reference>
<dbReference type="RefSeq" id="WP_014680219.1">
    <property type="nucleotide sequence ID" value="NC_017770.1"/>
</dbReference>
<dbReference type="STRING" id="929556.Solca_1932"/>
<evidence type="ECO:0000313" key="1">
    <source>
        <dbReference type="EMBL" id="AFD06992.1"/>
    </source>
</evidence>
<dbReference type="Proteomes" id="UP000007590">
    <property type="component" value="Chromosome"/>
</dbReference>
<name>H8KU12_SOLCM</name>
<organism evidence="1 2">
    <name type="scientific">Solitalea canadensis (strain ATCC 29591 / DSM 3403 / JCM 21819 / LMG 8368 / NBRC 15130 / NCIMB 12057 / USAM 9D)</name>
    <name type="common">Flexibacter canadensis</name>
    <dbReference type="NCBI Taxonomy" id="929556"/>
    <lineage>
        <taxon>Bacteria</taxon>
        <taxon>Pseudomonadati</taxon>
        <taxon>Bacteroidota</taxon>
        <taxon>Sphingobacteriia</taxon>
        <taxon>Sphingobacteriales</taxon>
        <taxon>Sphingobacteriaceae</taxon>
        <taxon>Solitalea</taxon>
    </lineage>
</organism>
<proteinExistence type="predicted"/>